<evidence type="ECO:0000313" key="2">
    <source>
        <dbReference type="EMBL" id="MBK1713023.1"/>
    </source>
</evidence>
<protein>
    <recommendedName>
        <fullName evidence="4">DUF2029 domain-containing protein</fullName>
    </recommendedName>
</protein>
<reference evidence="2" key="1">
    <citation type="submission" date="2017-08" db="EMBL/GenBank/DDBJ databases">
        <authorList>
            <person name="Imhoff J.F."/>
            <person name="Rahn T."/>
            <person name="Kuenzel S."/>
            <person name="Neulinger S.C."/>
        </authorList>
    </citation>
    <scope>NUCLEOTIDE SEQUENCE</scope>
    <source>
        <strain evidence="2">IM 151</strain>
    </source>
</reference>
<dbReference type="RefSeq" id="WP_200229396.1">
    <property type="nucleotide sequence ID" value="NZ_NRRT01000032.1"/>
</dbReference>
<feature type="transmembrane region" description="Helical" evidence="1">
    <location>
        <begin position="172"/>
        <end position="198"/>
    </location>
</feature>
<keyword evidence="1" id="KW-0472">Membrane</keyword>
<evidence type="ECO:0008006" key="4">
    <source>
        <dbReference type="Google" id="ProtNLM"/>
    </source>
</evidence>
<accession>A0ABS1DSU8</accession>
<keyword evidence="1" id="KW-0812">Transmembrane</keyword>
<feature type="transmembrane region" description="Helical" evidence="1">
    <location>
        <begin position="119"/>
        <end position="137"/>
    </location>
</feature>
<dbReference type="Proteomes" id="UP001041814">
    <property type="component" value="Unassembled WGS sequence"/>
</dbReference>
<organism evidence="2 3">
    <name type="scientific">Rubrivivax gelatinosus</name>
    <name type="common">Rhodocyclus gelatinosus</name>
    <name type="synonym">Rhodopseudomonas gelatinosa</name>
    <dbReference type="NCBI Taxonomy" id="28068"/>
    <lineage>
        <taxon>Bacteria</taxon>
        <taxon>Pseudomonadati</taxon>
        <taxon>Pseudomonadota</taxon>
        <taxon>Betaproteobacteria</taxon>
        <taxon>Burkholderiales</taxon>
        <taxon>Sphaerotilaceae</taxon>
        <taxon>Rubrivivax</taxon>
    </lineage>
</organism>
<feature type="transmembrane region" description="Helical" evidence="1">
    <location>
        <begin position="76"/>
        <end position="99"/>
    </location>
</feature>
<keyword evidence="1" id="KW-1133">Transmembrane helix</keyword>
<sequence>MTRALALEAFVLTLLAALAAASIPLATGYFSWSWDALNHHVYLGLVAQSPRWDLDVVAASYQGYQYPYLYWPIYRLALWTGSGAAAGALWSAFQAAMVVPPVWLIGRRLMPDAAGWQGVALRSLSCALAVASTVILIGVETSANDLLAAVPLLWAIALMLRPGAGSRSAAVAAALWGVAAAFKLSNAIYLPVLLLWWWTPHKPWFPPRRGLAIALGAALGFGLAYAPWGWQLWRLTGNPFYPFFGSWFGGA</sequence>
<evidence type="ECO:0000313" key="3">
    <source>
        <dbReference type="Proteomes" id="UP001041814"/>
    </source>
</evidence>
<feature type="transmembrane region" description="Helical" evidence="1">
    <location>
        <begin position="210"/>
        <end position="228"/>
    </location>
</feature>
<gene>
    <name evidence="2" type="ORF">CKO43_09550</name>
</gene>
<evidence type="ECO:0000256" key="1">
    <source>
        <dbReference type="SAM" id="Phobius"/>
    </source>
</evidence>
<dbReference type="EMBL" id="NRRU01000029">
    <property type="protein sequence ID" value="MBK1713023.1"/>
    <property type="molecule type" value="Genomic_DNA"/>
</dbReference>
<proteinExistence type="predicted"/>
<name>A0ABS1DSU8_RUBGE</name>
<comment type="caution">
    <text evidence="2">The sequence shown here is derived from an EMBL/GenBank/DDBJ whole genome shotgun (WGS) entry which is preliminary data.</text>
</comment>
<feature type="transmembrane region" description="Helical" evidence="1">
    <location>
        <begin position="143"/>
        <end position="160"/>
    </location>
</feature>
<keyword evidence="3" id="KW-1185">Reference proteome</keyword>
<reference evidence="2" key="2">
    <citation type="journal article" date="2020" name="Microorganisms">
        <title>Osmotic Adaptation and Compatible Solute Biosynthesis of Phototrophic Bacteria as Revealed from Genome Analyses.</title>
        <authorList>
            <person name="Imhoff J.F."/>
            <person name="Rahn T."/>
            <person name="Kunzel S."/>
            <person name="Keller A."/>
            <person name="Neulinger S.C."/>
        </authorList>
    </citation>
    <scope>NUCLEOTIDE SEQUENCE</scope>
    <source>
        <strain evidence="2">IM 151</strain>
    </source>
</reference>